<evidence type="ECO:0000313" key="5">
    <source>
        <dbReference type="EMBL" id="AKU90005.1"/>
    </source>
</evidence>
<dbReference type="PATRIC" id="fig|1391653.3.peg.407"/>
<keyword evidence="6" id="KW-1185">Reference proteome</keyword>
<evidence type="ECO:0000259" key="4">
    <source>
        <dbReference type="Pfam" id="PF17763"/>
    </source>
</evidence>
<feature type="active site" evidence="2">
    <location>
        <position position="72"/>
    </location>
</feature>
<dbReference type="GO" id="GO:0004067">
    <property type="term" value="F:asparaginase activity"/>
    <property type="evidence" value="ECO:0007669"/>
    <property type="project" value="UniProtKB-UniRule"/>
</dbReference>
<dbReference type="OrthoDB" id="9788068at2"/>
<dbReference type="Pfam" id="PF00710">
    <property type="entry name" value="Asparaginase"/>
    <property type="match status" value="1"/>
</dbReference>
<dbReference type="InterPro" id="IPR027474">
    <property type="entry name" value="L-asparaginase_N"/>
</dbReference>
<dbReference type="CDD" id="cd08963">
    <property type="entry name" value="L-asparaginase_I"/>
    <property type="match status" value="1"/>
</dbReference>
<dbReference type="PANTHER" id="PTHR11707:SF28">
    <property type="entry name" value="60 KDA LYSOPHOSPHOLIPASE"/>
    <property type="match status" value="1"/>
</dbReference>
<feature type="binding site" evidence="1">
    <location>
        <begin position="72"/>
        <end position="73"/>
    </location>
    <ligand>
        <name>substrate</name>
    </ligand>
</feature>
<accession>A0A0K1P906</accession>
<evidence type="ECO:0000256" key="2">
    <source>
        <dbReference type="PROSITE-ProRule" id="PRU10100"/>
    </source>
</evidence>
<evidence type="ECO:0000259" key="3">
    <source>
        <dbReference type="Pfam" id="PF00710"/>
    </source>
</evidence>
<evidence type="ECO:0000313" key="6">
    <source>
        <dbReference type="Proteomes" id="UP000055590"/>
    </source>
</evidence>
<dbReference type="PANTHER" id="PTHR11707">
    <property type="entry name" value="L-ASPARAGINASE"/>
    <property type="match status" value="1"/>
</dbReference>
<dbReference type="PRINTS" id="PR00139">
    <property type="entry name" value="ASNGLNASE"/>
</dbReference>
<dbReference type="InterPro" id="IPR006034">
    <property type="entry name" value="Asparaginase/glutaminase-like"/>
</dbReference>
<organism evidence="5 6">
    <name type="scientific">Vulgatibacter incomptus</name>
    <dbReference type="NCBI Taxonomy" id="1391653"/>
    <lineage>
        <taxon>Bacteria</taxon>
        <taxon>Pseudomonadati</taxon>
        <taxon>Myxococcota</taxon>
        <taxon>Myxococcia</taxon>
        <taxon>Myxococcales</taxon>
        <taxon>Cystobacterineae</taxon>
        <taxon>Vulgatibacteraceae</taxon>
        <taxon>Vulgatibacter</taxon>
    </lineage>
</organism>
<proteinExistence type="predicted"/>
<dbReference type="InterPro" id="IPR036152">
    <property type="entry name" value="Asp/glu_Ase-like_sf"/>
</dbReference>
<dbReference type="PIRSF" id="PIRSF001220">
    <property type="entry name" value="L-ASNase_gatD"/>
    <property type="match status" value="1"/>
</dbReference>
<feature type="domain" description="L-asparaginase N-terminal" evidence="3">
    <location>
        <begin position="11"/>
        <end position="170"/>
    </location>
</feature>
<dbReference type="InterPro" id="IPR040919">
    <property type="entry name" value="Asparaginase_C"/>
</dbReference>
<dbReference type="STRING" id="1391653.AKJ08_0392"/>
<dbReference type="InterPro" id="IPR027473">
    <property type="entry name" value="L-asparaginase_C"/>
</dbReference>
<dbReference type="InterPro" id="IPR041725">
    <property type="entry name" value="L-asparaginase_I"/>
</dbReference>
<name>A0A0K1P906_9BACT</name>
<dbReference type="Gene3D" id="3.40.50.40">
    <property type="match status" value="1"/>
</dbReference>
<dbReference type="KEGG" id="vin:AKJ08_0392"/>
<dbReference type="EMBL" id="CP012332">
    <property type="protein sequence ID" value="AKU90005.1"/>
    <property type="molecule type" value="Genomic_DNA"/>
</dbReference>
<feature type="binding site" evidence="1">
    <location>
        <position position="41"/>
    </location>
    <ligand>
        <name>substrate</name>
    </ligand>
</feature>
<gene>
    <name evidence="5" type="ORF">AKJ08_0392</name>
</gene>
<dbReference type="PROSITE" id="PS51732">
    <property type="entry name" value="ASN_GLN_ASE_3"/>
    <property type="match status" value="1"/>
</dbReference>
<dbReference type="PROSITE" id="PS00917">
    <property type="entry name" value="ASN_GLN_ASE_2"/>
    <property type="match status" value="1"/>
</dbReference>
<dbReference type="InterPro" id="IPR037152">
    <property type="entry name" value="L-asparaginase_N_sf"/>
</dbReference>
<dbReference type="Proteomes" id="UP000055590">
    <property type="component" value="Chromosome"/>
</dbReference>
<dbReference type="InterPro" id="IPR027475">
    <property type="entry name" value="Asparaginase/glutaminase_AS2"/>
</dbReference>
<dbReference type="RefSeq" id="WP_082342559.1">
    <property type="nucleotide sequence ID" value="NZ_CP012332.1"/>
</dbReference>
<dbReference type="Gene3D" id="3.40.50.1170">
    <property type="entry name" value="L-asparaginase, N-terminal domain"/>
    <property type="match status" value="1"/>
</dbReference>
<dbReference type="AlphaFoldDB" id="A0A0K1P906"/>
<protein>
    <submittedName>
        <fullName evidence="5">L-asparaginase I, cytoplasmic</fullName>
    </submittedName>
</protein>
<sequence>MAGRRPGPLRPSSFVEALRERVPELWRIARLELEIHSNVDSSDISPALWQTLARRIHERLSAFDGVVVTHGTDTMAYTAAALSFMLRNLPRPVVLTGSQVPIGEIRTDARLNLIDAVTAAARGPELPEVVICFDSKLFRGNRSRKQKIAEYDAFASPNLPPLGGLGVEVTIAPARRPRGTFQLLDRLETRIHSLPVFPGIDPAPHVAHLANGEVKGLVVSAFGAGNFPIQGPRSLLPLFSLARDRKVPVLVTSQSERNAVALSLYESGAAALELGAIGAGDMTPEASVVKLMHAAAYGRGLAGVRRILEANVAGERTPGT</sequence>
<dbReference type="PIRSF" id="PIRSF500176">
    <property type="entry name" value="L_ASNase"/>
    <property type="match status" value="1"/>
</dbReference>
<dbReference type="Pfam" id="PF17763">
    <property type="entry name" value="Asparaginase_C"/>
    <property type="match status" value="1"/>
</dbReference>
<dbReference type="SMART" id="SM00870">
    <property type="entry name" value="Asparaginase"/>
    <property type="match status" value="1"/>
</dbReference>
<evidence type="ECO:0000256" key="1">
    <source>
        <dbReference type="PIRSR" id="PIRSR001220-2"/>
    </source>
</evidence>
<dbReference type="SUPFAM" id="SSF53774">
    <property type="entry name" value="Glutaminase/Asparaginase"/>
    <property type="match status" value="1"/>
</dbReference>
<reference evidence="5 6" key="1">
    <citation type="submission" date="2015-08" db="EMBL/GenBank/DDBJ databases">
        <authorList>
            <person name="Babu N.S."/>
            <person name="Beckwith C.J."/>
            <person name="Beseler K.G."/>
            <person name="Brison A."/>
            <person name="Carone J.V."/>
            <person name="Caskin T.P."/>
            <person name="Diamond M."/>
            <person name="Durham M.E."/>
            <person name="Foxe J.M."/>
            <person name="Go M."/>
            <person name="Henderson B.A."/>
            <person name="Jones I.B."/>
            <person name="McGettigan J.A."/>
            <person name="Micheletti S.J."/>
            <person name="Nasrallah M.E."/>
            <person name="Ortiz D."/>
            <person name="Piller C.R."/>
            <person name="Privatt S.R."/>
            <person name="Schneider S.L."/>
            <person name="Sharp S."/>
            <person name="Smith T.C."/>
            <person name="Stanton J.D."/>
            <person name="Ullery H.E."/>
            <person name="Wilson R.J."/>
            <person name="Serrano M.G."/>
            <person name="Buck G."/>
            <person name="Lee V."/>
            <person name="Wang Y."/>
            <person name="Carvalho R."/>
            <person name="Voegtly L."/>
            <person name="Shi R."/>
            <person name="Duckworth R."/>
            <person name="Johnson A."/>
            <person name="Loviza R."/>
            <person name="Walstead R."/>
            <person name="Shah Z."/>
            <person name="Kiflezghi M."/>
            <person name="Wade K."/>
            <person name="Ball S.L."/>
            <person name="Bradley K.W."/>
            <person name="Asai D.J."/>
            <person name="Bowman C.A."/>
            <person name="Russell D.A."/>
            <person name="Pope W.H."/>
            <person name="Jacobs-Sera D."/>
            <person name="Hendrix R.W."/>
            <person name="Hatfull G.F."/>
        </authorList>
    </citation>
    <scope>NUCLEOTIDE SEQUENCE [LARGE SCALE GENOMIC DNA]</scope>
    <source>
        <strain evidence="5 6">DSM 27710</strain>
    </source>
</reference>
<feature type="domain" description="Asparaginase/glutaminase C-terminal" evidence="4">
    <location>
        <begin position="191"/>
        <end position="307"/>
    </location>
</feature>